<dbReference type="GO" id="GO:0090729">
    <property type="term" value="F:toxin activity"/>
    <property type="evidence" value="ECO:0007669"/>
    <property type="project" value="UniProtKB-KW"/>
</dbReference>
<dbReference type="InterPro" id="IPR029060">
    <property type="entry name" value="PIN-like_dom_sf"/>
</dbReference>
<evidence type="ECO:0000256" key="5">
    <source>
        <dbReference type="ARBA" id="ARBA00022801"/>
    </source>
</evidence>
<dbReference type="Gene3D" id="3.40.50.1010">
    <property type="entry name" value="5'-nuclease"/>
    <property type="match status" value="1"/>
</dbReference>
<dbReference type="HAMAP" id="MF_00265">
    <property type="entry name" value="VapC_Nob1"/>
    <property type="match status" value="1"/>
</dbReference>
<keyword evidence="11" id="KW-1185">Reference proteome</keyword>
<evidence type="ECO:0000256" key="2">
    <source>
        <dbReference type="ARBA" id="ARBA00022649"/>
    </source>
</evidence>
<dbReference type="GO" id="GO:0000287">
    <property type="term" value="F:magnesium ion binding"/>
    <property type="evidence" value="ECO:0007669"/>
    <property type="project" value="UniProtKB-UniRule"/>
</dbReference>
<comment type="similarity">
    <text evidence="7 8">Belongs to the PINc/VapC protein family.</text>
</comment>
<evidence type="ECO:0000256" key="6">
    <source>
        <dbReference type="ARBA" id="ARBA00022842"/>
    </source>
</evidence>
<dbReference type="Proteomes" id="UP000298216">
    <property type="component" value="Unassembled WGS sequence"/>
</dbReference>
<dbReference type="CDD" id="cd18745">
    <property type="entry name" value="PIN_VapC4-5_FitB-like"/>
    <property type="match status" value="1"/>
</dbReference>
<sequence length="140" mass="15516">MMDYLLDADICIHVLRRRAPDLRERFAASVGRIALSTVTLTELLVGVAKSYDPGMRHEELLRFRSRLDLLDFDEAAAAHASDIRASLERSGQKIGPLDTLLAGQARSLGLTVVTANVREFSRVEGLLVENWLGQGQGFHE</sequence>
<evidence type="ECO:0000256" key="1">
    <source>
        <dbReference type="ARBA" id="ARBA00001946"/>
    </source>
</evidence>
<keyword evidence="6 8" id="KW-0460">Magnesium</keyword>
<comment type="function">
    <text evidence="8">Toxic component of a toxin-antitoxin (TA) system. An RNase.</text>
</comment>
<dbReference type="PANTHER" id="PTHR33653">
    <property type="entry name" value="RIBONUCLEASE VAPC2"/>
    <property type="match status" value="1"/>
</dbReference>
<dbReference type="GO" id="GO:0004540">
    <property type="term" value="F:RNA nuclease activity"/>
    <property type="evidence" value="ECO:0007669"/>
    <property type="project" value="InterPro"/>
</dbReference>
<protein>
    <recommendedName>
        <fullName evidence="8">Ribonuclease VapC</fullName>
        <shortName evidence="8">RNase VapC</shortName>
        <ecNumber evidence="8">3.1.-.-</ecNumber>
    </recommendedName>
    <alternativeName>
        <fullName evidence="8">Toxin VapC</fullName>
    </alternativeName>
</protein>
<comment type="caution">
    <text evidence="10">The sequence shown here is derived from an EMBL/GenBank/DDBJ whole genome shotgun (WGS) entry which is preliminary data.</text>
</comment>
<dbReference type="InterPro" id="IPR002716">
    <property type="entry name" value="PIN_dom"/>
</dbReference>
<dbReference type="EC" id="3.1.-.-" evidence="8"/>
<keyword evidence="2 8" id="KW-1277">Toxin-antitoxin system</keyword>
<keyword evidence="4 8" id="KW-0479">Metal-binding</keyword>
<dbReference type="PANTHER" id="PTHR33653:SF1">
    <property type="entry name" value="RIBONUCLEASE VAPC2"/>
    <property type="match status" value="1"/>
</dbReference>
<feature type="binding site" evidence="8">
    <location>
        <position position="7"/>
    </location>
    <ligand>
        <name>Mg(2+)</name>
        <dbReference type="ChEBI" id="CHEBI:18420"/>
    </ligand>
</feature>
<evidence type="ECO:0000256" key="8">
    <source>
        <dbReference type="HAMAP-Rule" id="MF_00265"/>
    </source>
</evidence>
<dbReference type="SUPFAM" id="SSF88723">
    <property type="entry name" value="PIN domain-like"/>
    <property type="match status" value="1"/>
</dbReference>
<comment type="cofactor">
    <cofactor evidence="1 8">
        <name>Mg(2+)</name>
        <dbReference type="ChEBI" id="CHEBI:18420"/>
    </cofactor>
</comment>
<keyword evidence="8" id="KW-0800">Toxin</keyword>
<keyword evidence="5 8" id="KW-0378">Hydrolase</keyword>
<evidence type="ECO:0000256" key="4">
    <source>
        <dbReference type="ARBA" id="ARBA00022723"/>
    </source>
</evidence>
<evidence type="ECO:0000313" key="10">
    <source>
        <dbReference type="EMBL" id="TFW12429.1"/>
    </source>
</evidence>
<dbReference type="InterPro" id="IPR022907">
    <property type="entry name" value="VapC_family"/>
</dbReference>
<accession>A0A4Y9RXP1</accession>
<gene>
    <name evidence="8" type="primary">vapC</name>
    <name evidence="10" type="ORF">EGY25_10470</name>
</gene>
<dbReference type="OrthoDB" id="9796690at2"/>
<feature type="binding site" evidence="8">
    <location>
        <position position="98"/>
    </location>
    <ligand>
        <name>Mg(2+)</name>
        <dbReference type="ChEBI" id="CHEBI:18420"/>
    </ligand>
</feature>
<name>A0A4Y9RXP1_9CAUL</name>
<feature type="domain" description="PIN" evidence="9">
    <location>
        <begin position="4"/>
        <end position="125"/>
    </location>
</feature>
<reference evidence="10 11" key="1">
    <citation type="submission" date="2019-03" db="EMBL/GenBank/DDBJ databases">
        <title>Draft genome of Brevundimonas sp. a heavy metal resistant soil bacteria.</title>
        <authorList>
            <person name="Soto J."/>
        </authorList>
    </citation>
    <scope>NUCLEOTIDE SEQUENCE [LARGE SCALE GENOMIC DNA]</scope>
    <source>
        <strain evidence="10 11">B-10</strain>
    </source>
</reference>
<dbReference type="EMBL" id="SPVH01000006">
    <property type="protein sequence ID" value="TFW12429.1"/>
    <property type="molecule type" value="Genomic_DNA"/>
</dbReference>
<dbReference type="GO" id="GO:0016787">
    <property type="term" value="F:hydrolase activity"/>
    <property type="evidence" value="ECO:0007669"/>
    <property type="project" value="UniProtKB-KW"/>
</dbReference>
<keyword evidence="3 8" id="KW-0540">Nuclease</keyword>
<dbReference type="InterPro" id="IPR050556">
    <property type="entry name" value="Type_II_TA_system_RNase"/>
</dbReference>
<evidence type="ECO:0000256" key="3">
    <source>
        <dbReference type="ARBA" id="ARBA00022722"/>
    </source>
</evidence>
<evidence type="ECO:0000259" key="9">
    <source>
        <dbReference type="Pfam" id="PF01850"/>
    </source>
</evidence>
<evidence type="ECO:0000313" key="11">
    <source>
        <dbReference type="Proteomes" id="UP000298216"/>
    </source>
</evidence>
<organism evidence="10 11">
    <name type="scientific">Brevundimonas intermedia</name>
    <dbReference type="NCBI Taxonomy" id="74315"/>
    <lineage>
        <taxon>Bacteria</taxon>
        <taxon>Pseudomonadati</taxon>
        <taxon>Pseudomonadota</taxon>
        <taxon>Alphaproteobacteria</taxon>
        <taxon>Caulobacterales</taxon>
        <taxon>Caulobacteraceae</taxon>
        <taxon>Brevundimonas</taxon>
    </lineage>
</organism>
<dbReference type="Pfam" id="PF01850">
    <property type="entry name" value="PIN"/>
    <property type="match status" value="1"/>
</dbReference>
<proteinExistence type="inferred from homology"/>
<dbReference type="AlphaFoldDB" id="A0A4Y9RXP1"/>
<evidence type="ECO:0000256" key="7">
    <source>
        <dbReference type="ARBA" id="ARBA00038093"/>
    </source>
</evidence>